<keyword evidence="3" id="KW-1185">Reference proteome</keyword>
<evidence type="ECO:0000256" key="1">
    <source>
        <dbReference type="SAM" id="Phobius"/>
    </source>
</evidence>
<dbReference type="Proteomes" id="UP001352852">
    <property type="component" value="Unassembled WGS sequence"/>
</dbReference>
<dbReference type="EMBL" id="JAHUTJ010033604">
    <property type="protein sequence ID" value="MED6277303.1"/>
    <property type="molecule type" value="Genomic_DNA"/>
</dbReference>
<protein>
    <submittedName>
        <fullName evidence="2">Uncharacterized protein</fullName>
    </submittedName>
</protein>
<evidence type="ECO:0000313" key="2">
    <source>
        <dbReference type="EMBL" id="MED6277303.1"/>
    </source>
</evidence>
<reference evidence="2 3" key="1">
    <citation type="submission" date="2021-06" db="EMBL/GenBank/DDBJ databases">
        <authorList>
            <person name="Palmer J.M."/>
        </authorList>
    </citation>
    <scope>NUCLEOTIDE SEQUENCE [LARGE SCALE GENOMIC DNA]</scope>
    <source>
        <strain evidence="2 3">CL_MEX2019</strain>
        <tissue evidence="2">Muscle</tissue>
    </source>
</reference>
<name>A0ABU7DU16_9TELE</name>
<gene>
    <name evidence="2" type="ORF">CHARACLAT_011931</name>
</gene>
<accession>A0ABU7DU16</accession>
<organism evidence="2 3">
    <name type="scientific">Characodon lateralis</name>
    <dbReference type="NCBI Taxonomy" id="208331"/>
    <lineage>
        <taxon>Eukaryota</taxon>
        <taxon>Metazoa</taxon>
        <taxon>Chordata</taxon>
        <taxon>Craniata</taxon>
        <taxon>Vertebrata</taxon>
        <taxon>Euteleostomi</taxon>
        <taxon>Actinopterygii</taxon>
        <taxon>Neopterygii</taxon>
        <taxon>Teleostei</taxon>
        <taxon>Neoteleostei</taxon>
        <taxon>Acanthomorphata</taxon>
        <taxon>Ovalentaria</taxon>
        <taxon>Atherinomorphae</taxon>
        <taxon>Cyprinodontiformes</taxon>
        <taxon>Goodeidae</taxon>
        <taxon>Characodon</taxon>
    </lineage>
</organism>
<proteinExistence type="predicted"/>
<sequence length="104" mass="11471">MLTSTFYVRFKAALSDVQSYMLMCHHPQWASGSAKRYSNSVFTSSELFGSVANIVSIGNDKYKLSLTFLADVESTAANRGFVIFNVAGGVVCILRLAFFFFSCL</sequence>
<keyword evidence="1" id="KW-1133">Transmembrane helix</keyword>
<keyword evidence="1" id="KW-0472">Membrane</keyword>
<feature type="transmembrane region" description="Helical" evidence="1">
    <location>
        <begin position="81"/>
        <end position="101"/>
    </location>
</feature>
<evidence type="ECO:0000313" key="3">
    <source>
        <dbReference type="Proteomes" id="UP001352852"/>
    </source>
</evidence>
<keyword evidence="1" id="KW-0812">Transmembrane</keyword>
<comment type="caution">
    <text evidence="2">The sequence shown here is derived from an EMBL/GenBank/DDBJ whole genome shotgun (WGS) entry which is preliminary data.</text>
</comment>